<dbReference type="AlphaFoldDB" id="A0A9W6CBU7"/>
<dbReference type="Proteomes" id="UP001145094">
    <property type="component" value="Unassembled WGS sequence"/>
</dbReference>
<gene>
    <name evidence="2" type="ORF">Selli2_03410</name>
</gene>
<reference evidence="2" key="3">
    <citation type="journal article" date="2023" name="Int. J. Syst. Evol. Microbiol.">
        <title>Sellimonas catena sp. nov., isolated from human faeces.</title>
        <authorList>
            <person name="Hisatomi A."/>
            <person name="Ohkuma M."/>
            <person name="Sakamoto M."/>
        </authorList>
    </citation>
    <scope>NUCLEOTIDE SEQUENCE</scope>
    <source>
        <strain evidence="2">18CBH55</strain>
    </source>
</reference>
<dbReference type="InterPro" id="IPR025463">
    <property type="entry name" value="DUF4314"/>
</dbReference>
<dbReference type="Pfam" id="PF14192">
    <property type="entry name" value="DUF4314"/>
    <property type="match status" value="1"/>
</dbReference>
<evidence type="ECO:0000313" key="2">
    <source>
        <dbReference type="EMBL" id="GLG88915.1"/>
    </source>
</evidence>
<sequence>MGFPSKETVESIRRENPAGTRVELLRMDDAQAPPARTKGTVLGVDDTGSLLMRWDNGSGLNVVYGEDLVRKLSRPEDGWLP</sequence>
<dbReference type="EMBL" id="BSCH01000002">
    <property type="protein sequence ID" value="GLG88915.1"/>
    <property type="molecule type" value="Genomic_DNA"/>
</dbReference>
<organism evidence="2 3">
    <name type="scientific">Sellimonas catena</name>
    <dbReference type="NCBI Taxonomy" id="2994035"/>
    <lineage>
        <taxon>Bacteria</taxon>
        <taxon>Bacillati</taxon>
        <taxon>Bacillota</taxon>
        <taxon>Clostridia</taxon>
        <taxon>Lachnospirales</taxon>
        <taxon>Lachnospiraceae</taxon>
        <taxon>Sellimonas</taxon>
    </lineage>
</organism>
<name>A0A9W6CBU7_9FIRM</name>
<comment type="caution">
    <text evidence="2">The sequence shown here is derived from an EMBL/GenBank/DDBJ whole genome shotgun (WGS) entry which is preliminary data.</text>
</comment>
<reference evidence="2" key="2">
    <citation type="submission" date="2022-11" db="EMBL/GenBank/DDBJ databases">
        <title>Draft genome sequence of Sellimonas catena strain 18CBH55.</title>
        <authorList>
            <person name="Atsushi H."/>
            <person name="Moriya O."/>
            <person name="Mitsuo S."/>
        </authorList>
    </citation>
    <scope>NUCLEOTIDE SEQUENCE</scope>
    <source>
        <strain evidence="2">18CBH55</strain>
    </source>
</reference>
<evidence type="ECO:0000259" key="1">
    <source>
        <dbReference type="Pfam" id="PF14192"/>
    </source>
</evidence>
<reference evidence="2" key="1">
    <citation type="submission" date="2022-11" db="EMBL/GenBank/DDBJ databases">
        <title>Draft genome sequence of Sellimonas catena strain 18CBH55.</title>
        <authorList>
            <person name="Hisatomi A."/>
            <person name="Ohkuma M."/>
            <person name="Sakamoto M."/>
        </authorList>
    </citation>
    <scope>NUCLEOTIDE SEQUENCE</scope>
    <source>
        <strain evidence="2">18CBH55</strain>
    </source>
</reference>
<proteinExistence type="predicted"/>
<protein>
    <recommendedName>
        <fullName evidence="1">DUF4314 domain-containing protein</fullName>
    </recommendedName>
</protein>
<feature type="domain" description="DUF4314" evidence="1">
    <location>
        <begin position="6"/>
        <end position="72"/>
    </location>
</feature>
<dbReference type="RefSeq" id="WP_281844346.1">
    <property type="nucleotide sequence ID" value="NZ_BSCH01000002.1"/>
</dbReference>
<evidence type="ECO:0000313" key="3">
    <source>
        <dbReference type="Proteomes" id="UP001145094"/>
    </source>
</evidence>
<accession>A0A9W6CBU7</accession>